<evidence type="ECO:0000313" key="4">
    <source>
        <dbReference type="Proteomes" id="UP001155059"/>
    </source>
</evidence>
<dbReference type="Proteomes" id="UP001155059">
    <property type="component" value="Unassembled WGS sequence"/>
</dbReference>
<dbReference type="Pfam" id="PF05594">
    <property type="entry name" value="Fil_haemagg"/>
    <property type="match status" value="9"/>
</dbReference>
<evidence type="ECO:0000259" key="2">
    <source>
        <dbReference type="SMART" id="SM00912"/>
    </source>
</evidence>
<proteinExistence type="predicted"/>
<accession>A0A9X2C9Y3</accession>
<feature type="region of interest" description="Disordered" evidence="1">
    <location>
        <begin position="1436"/>
        <end position="1467"/>
    </location>
</feature>
<dbReference type="NCBIfam" id="TIGR01901">
    <property type="entry name" value="adhes_NPXG"/>
    <property type="match status" value="1"/>
</dbReference>
<reference evidence="3 4" key="2">
    <citation type="journal article" date="2023" name="Plant Pathol.">
        <title>Dismantling and reorganizing Pseudomonas marginalis sensu#lato.</title>
        <authorList>
            <person name="Sawada H."/>
            <person name="Fujikawa T."/>
            <person name="Satou M."/>
        </authorList>
    </citation>
    <scope>NUCLEOTIDE SEQUENCE [LARGE SCALE GENOMIC DNA]</scope>
    <source>
        <strain evidence="3 4">MAFF 302030</strain>
    </source>
</reference>
<feature type="non-terminal residue" evidence="3">
    <location>
        <position position="1467"/>
    </location>
</feature>
<gene>
    <name evidence="3" type="ORF">M1B34_31120</name>
</gene>
<dbReference type="SMART" id="SM00912">
    <property type="entry name" value="Haemagg_act"/>
    <property type="match status" value="1"/>
</dbReference>
<dbReference type="SUPFAM" id="SSF51126">
    <property type="entry name" value="Pectin lyase-like"/>
    <property type="match status" value="1"/>
</dbReference>
<protein>
    <submittedName>
        <fullName evidence="3">Filamentous hemagglutinin N-terminal domain-containing protein</fullName>
    </submittedName>
</protein>
<sequence>MPIVNIAKPNGGGLSHNKFSDYNVGPLGVILNNATSRTQETQLGGIILGNPNLGGRSATVILNEVNGGSPSQLKGYTEVAGKSAHVIVANPYGVTCNGCGFINTPKATLTTGKLVIENGQVQRYQVDQGSVTIEGAGLNASNIDQFEIITRSARINAEIQARQLAVIAGANDVDAKTLNATLRTANPADTPQLAIDSSALGGMYAGAIKLVGTESGVGVKLAGDMAASGGDLQIDANGQLTLARAQALGDVQLKAQAVQLTESVYAQQNAKVVATDQLTVDKNLTAGGNLHLEGRQMVSHGQLNAGLKQQEDVETVNPASHLQLQGGSLTNTGTINAQGSLDIDLEHLDNQGAELVAARDLRLKAGSVDNRGGTLAAAQSLKVTVDSLDNRDQGLMFSKSAGLTLSADSLDNRQGTLQANQGELKVRVEQVLDNGGGKIFTGAGDLVLEVDELRNQQGRLNAQGGKLSVKSTVFDNRQGNAQAEAVEVTSRTRLINDQGHLLATAGDLSLKGGEVRNNGGEIASQQHLGVEAASLQNQHGSISAETIGLGLTGKLDNAAGLIESRQRLAVDAGSLSNAKGRLRALGEQGESRFSIGGRFDNDLGLVEIGNQRLRLSSVGLSNQQGLVRHLGQQGFELSLADTGNAGGSFITNSRLDLDLAEWSNTSLIQAQKIGLKVGTFTQAGSGKLVSVESIDASGHQWINDGSLETDGDLKLTLSGSYQGNGSLKSQGHMSVTAASADLGQEAQVRSGGAAVLALGSHLQNLGSLTASGDLLLKVDSLTQQGTLGAGNALQIETATLLNQGGLIFSGADMQLETHSLTNDKGDIYSLGRLDVNGPGQQSASLIENISGTLESAHGMQLLANRLVNRKERFAFIPALTSGRITLHSTDNCKGRHCEAYYSVKEVYDTTITEDSPRANLISGAELTFKGDSFENRFSTVAAAGNISLQSNRLSNIGAGGGEIRHYSYGIYTRDEGAYYNFINNIRRYNAFNNPASASYDPTAIPLKAIAIGRLSGFSKVATSGNGDVAAAVIQGAGNVDITGAQYLENSVIRPGETVVTGDSRVGLTTVDSSTQVQPQLNLQAAPDLQQQAVNPLALPGFSLPQGESGLFKVSSDPQHKYLIETNPAFANLKQFLNSDYLLSRIGFNRDQTQRRLGDGLYEQRLIREALIARTGQRFIAGLDSDEAMFRYLMDNAIASKTALELSPGVALTSAQIAALTHDIVWMQEQEVNGEKVLVPVLYMAQTHNRLAPNGALIQGRDLNLISGGTLANQGTLRASTQLQARAQNIDNSGLIEANERLSLLARQSIRNAQGGILKGQDVSLVATEGDVINERSKVRLNTGYGGGRQHNDYLNSAARVEAGNRLDIAAGRDIRNSGSVLQALGDMSLKAGRDLTLVATEQVNTSSGRHKKTSWSQSRTTQYGSECGSAQSFGYAARSAGSGQPGDDPGQPGIWQRCGRVHRSGSP</sequence>
<dbReference type="EMBL" id="JALQCW010000102">
    <property type="protein sequence ID" value="MCK9801995.1"/>
    <property type="molecule type" value="Genomic_DNA"/>
</dbReference>
<organism evidence="3 4">
    <name type="scientific">Pseudomonas morbosilactucae</name>
    <dbReference type="NCBI Taxonomy" id="2938197"/>
    <lineage>
        <taxon>Bacteria</taxon>
        <taxon>Pseudomonadati</taxon>
        <taxon>Pseudomonadota</taxon>
        <taxon>Gammaproteobacteria</taxon>
        <taxon>Pseudomonadales</taxon>
        <taxon>Pseudomonadaceae</taxon>
        <taxon>Pseudomonas</taxon>
    </lineage>
</organism>
<dbReference type="InterPro" id="IPR008619">
    <property type="entry name" value="Filamentous_hemagglutn_rpt"/>
</dbReference>
<reference evidence="3 4" key="1">
    <citation type="journal article" date="2022" name="Int. J. Syst. Evol. Microbiol.">
        <title>Pseudomonas aegrilactucae sp. nov. and Pseudomonas morbosilactucae sp. nov., pathogens causing bacterial rot of lettuce in Japan.</title>
        <authorList>
            <person name="Sawada H."/>
            <person name="Fujikawa T."/>
            <person name="Satou M."/>
        </authorList>
    </citation>
    <scope>NUCLEOTIDE SEQUENCE [LARGE SCALE GENOMIC DNA]</scope>
    <source>
        <strain evidence="3 4">MAFF 302030</strain>
    </source>
</reference>
<evidence type="ECO:0000256" key="1">
    <source>
        <dbReference type="SAM" id="MobiDB-lite"/>
    </source>
</evidence>
<dbReference type="Gene3D" id="2.160.20.10">
    <property type="entry name" value="Single-stranded right-handed beta-helix, Pectin lyase-like"/>
    <property type="match status" value="1"/>
</dbReference>
<dbReference type="InterPro" id="IPR011050">
    <property type="entry name" value="Pectin_lyase_fold/virulence"/>
</dbReference>
<dbReference type="InterPro" id="IPR008638">
    <property type="entry name" value="FhaB/CdiA-like_TPS"/>
</dbReference>
<name>A0A9X2C9Y3_9PSED</name>
<dbReference type="InterPro" id="IPR010069">
    <property type="entry name" value="CdiA_FHA1_rpt"/>
</dbReference>
<feature type="domain" description="Filamentous haemagglutinin FhaB/tRNA nuclease CdiA-like TPS" evidence="2">
    <location>
        <begin position="2"/>
        <end position="119"/>
    </location>
</feature>
<dbReference type="GO" id="GO:0003824">
    <property type="term" value="F:catalytic activity"/>
    <property type="evidence" value="ECO:0007669"/>
    <property type="project" value="UniProtKB-ARBA"/>
</dbReference>
<dbReference type="Pfam" id="PF05860">
    <property type="entry name" value="TPS"/>
    <property type="match status" value="1"/>
</dbReference>
<dbReference type="InterPro" id="IPR012334">
    <property type="entry name" value="Pectin_lyas_fold"/>
</dbReference>
<comment type="caution">
    <text evidence="3">The sequence shown here is derived from an EMBL/GenBank/DDBJ whole genome shotgun (WGS) entry which is preliminary data.</text>
</comment>
<dbReference type="NCBIfam" id="TIGR01731">
    <property type="entry name" value="fil_hemag_20aa"/>
    <property type="match status" value="11"/>
</dbReference>
<evidence type="ECO:0000313" key="3">
    <source>
        <dbReference type="EMBL" id="MCK9801995.1"/>
    </source>
</evidence>